<accession>A0ABS6DQP2</accession>
<keyword evidence="3" id="KW-1185">Reference proteome</keyword>
<organism evidence="2 3">
    <name type="scientific">Mycoplasma zalophidermidis</name>
    <dbReference type="NCBI Taxonomy" id="398174"/>
    <lineage>
        <taxon>Bacteria</taxon>
        <taxon>Bacillati</taxon>
        <taxon>Mycoplasmatota</taxon>
        <taxon>Mollicutes</taxon>
        <taxon>Mycoplasmataceae</taxon>
        <taxon>Mycoplasma</taxon>
    </lineage>
</organism>
<comment type="caution">
    <text evidence="2">The sequence shown here is derived from an EMBL/GenBank/DDBJ whole genome shotgun (WGS) entry which is preliminary data.</text>
</comment>
<feature type="domain" description="Solute-binding protein family 5" evidence="1">
    <location>
        <begin position="404"/>
        <end position="790"/>
    </location>
</feature>
<evidence type="ECO:0000313" key="3">
    <source>
        <dbReference type="Proteomes" id="UP000812267"/>
    </source>
</evidence>
<name>A0ABS6DQP2_9MOLU</name>
<dbReference type="InterPro" id="IPR016880">
    <property type="entry name" value="ABC_oligopep_solut-bd_myco_prd"/>
</dbReference>
<evidence type="ECO:0000259" key="1">
    <source>
        <dbReference type="Pfam" id="PF00496"/>
    </source>
</evidence>
<dbReference type="EMBL" id="JAHMHK010000001">
    <property type="protein sequence ID" value="MBU4693281.1"/>
    <property type="molecule type" value="Genomic_DNA"/>
</dbReference>
<evidence type="ECO:0000313" key="2">
    <source>
        <dbReference type="EMBL" id="MBU4693281.1"/>
    </source>
</evidence>
<sequence length="964" mass="110810">MKKNNLLIKSSLSITAMIVPLSVLSCANKKDYDLGLATDPINSLNYIKYPSVNRVLPSLVESPLKSGPNESIKRLANIPKINMGIYQTSEDGSFDKYLLDNPNPENSGRFYALDGFGSAPGTITTDQSEYLAVHGVQTPSNKFLSLNVLLNDGQSKWSNGDLVRADDYIDAMHYIFDLETGSQKVTTMLQRKFQSSSEIMQAQQEYIQKHAVAYKNPFAYPPLIKVNGEWVYDVFDPSYQPWSSQVEGDEKEVENIKKAALNLGFYSGRMYWNIDNKTVLGAIPYSPDFNFEKDETVLMLPNPEYSVNLHSDKELESIPQRIPTKVKKYLYFDPKQTPSKEFKDLLEQSRALKHKLGDIEFSDENTELYTEKVNKLYRNLLPNGQTTLDNEFIKKLKPKHYFTNRVLALDEFTLRIAYDEYQPTDINNAYHDISNIIIPINRRFVESIGGIREFGLKQSHFLTNGPFNIKDLVLGPQGFISLEKNKQYYSSSKTISNKIKIYFSNDPNINSAMYEDGYISASKIPPVLQWKYWADLKTRKYMKKSNGFGTIALAFNLDKETNSNSVVNDINLRNAIYYAIDRNDMLNIVGWSSSFPVITWTAFGQASSSYGDAVESGFDHDYMYTKYGSYPEDSSDKTNYLNQFIYQKAKQEAQDKKWGIPIPVQNYAHIDHISKSMRFETVNRTDKAYHLEVARAFLEEFKKSHPNEKQITLKFISNSTDEQKNAGLALKDFMAKAFGNYINIDIKNLPENVYEDWRTTGKYDLIYRNFDAFGSDIYSYIRVFLKPDEINSKQQKTTGFRNNPAGSWTYHDYFTKMGYSRDKNNKLVILDLQKAKEIENLKQRLRILGVQPKSPNVWDKIVDLSVMYNGENLNDYTKRHMKFFSAQYTDEERNEGWTEVNGFAVIAGFEKIVREAAPVIPLMEVDTYWEVSRVNGTESLFAYSLQYAYDVANRPSPDLPTLIK</sequence>
<protein>
    <submittedName>
        <fullName evidence="2">ABC transporter substrate-binding protein</fullName>
    </submittedName>
</protein>
<dbReference type="PROSITE" id="PS51257">
    <property type="entry name" value="PROKAR_LIPOPROTEIN"/>
    <property type="match status" value="1"/>
</dbReference>
<proteinExistence type="predicted"/>
<dbReference type="InterPro" id="IPR000914">
    <property type="entry name" value="SBP_5_dom"/>
</dbReference>
<dbReference type="RefSeq" id="WP_216505664.1">
    <property type="nucleotide sequence ID" value="NZ_JAHMHJ010000005.1"/>
</dbReference>
<dbReference type="Proteomes" id="UP000812267">
    <property type="component" value="Unassembled WGS sequence"/>
</dbReference>
<dbReference type="Pfam" id="PF00496">
    <property type="entry name" value="SBP_bac_5"/>
    <property type="match status" value="1"/>
</dbReference>
<dbReference type="PIRSF" id="PIRSF028335">
    <property type="entry name" value="ABC_oligopep_OppA_prd"/>
    <property type="match status" value="1"/>
</dbReference>
<gene>
    <name evidence="2" type="ORF">KQ878_00040</name>
</gene>
<reference evidence="2" key="1">
    <citation type="submission" date="2021-06" db="EMBL/GenBank/DDBJ databases">
        <title>Novel Mycoplasma species detected in California sea lions (Zalophus californianus) from the USA.</title>
        <authorList>
            <person name="Volokhov D.V."/>
            <person name="Furtak V.A."/>
            <person name="Zagorodnyaya T.A."/>
        </authorList>
    </citation>
    <scope>NUCLEOTIDE SEQUENCE [LARGE SCALE GENOMIC DNA]</scope>
    <source>
        <strain evidence="2">CSL 4779</strain>
    </source>
</reference>